<keyword evidence="1" id="KW-0472">Membrane</keyword>
<organism evidence="2">
    <name type="scientific">Streptococcus infantis SK1302</name>
    <dbReference type="NCBI Taxonomy" id="871237"/>
    <lineage>
        <taxon>Bacteria</taxon>
        <taxon>Bacillati</taxon>
        <taxon>Bacillota</taxon>
        <taxon>Bacilli</taxon>
        <taxon>Lactobacillales</taxon>
        <taxon>Streptococcaceae</taxon>
        <taxon>Streptococcus</taxon>
    </lineage>
</organism>
<evidence type="ECO:0000256" key="1">
    <source>
        <dbReference type="SAM" id="Phobius"/>
    </source>
</evidence>
<proteinExistence type="predicted"/>
<keyword evidence="1" id="KW-1133">Transmembrane helix</keyword>
<accession>A0ABP2JB33</accession>
<feature type="transmembrane region" description="Helical" evidence="1">
    <location>
        <begin position="36"/>
        <end position="53"/>
    </location>
</feature>
<protein>
    <submittedName>
        <fullName evidence="2">Uncharacterized protein</fullName>
    </submittedName>
</protein>
<dbReference type="EMBL" id="AEDY01000039">
    <property type="protein sequence ID" value="EFO54492.1"/>
    <property type="molecule type" value="Genomic_DNA"/>
</dbReference>
<name>A0ABP2JB33_9STRE</name>
<evidence type="ECO:0000313" key="2">
    <source>
        <dbReference type="EMBL" id="EFO54492.1"/>
    </source>
</evidence>
<gene>
    <name evidence="2" type="ORF">SIN_0814</name>
</gene>
<sequence length="54" mass="6066">MVLLLVTVFVVSLIVYDTFEAIYKWLVGTNKSIEAPKLSLIWAIVAFLLGLLLK</sequence>
<comment type="caution">
    <text evidence="2">The sequence shown here is derived from an EMBL/GenBank/DDBJ whole genome shotgun (WGS) entry which is preliminary data.</text>
</comment>
<keyword evidence="1" id="KW-0812">Transmembrane</keyword>
<reference evidence="2" key="1">
    <citation type="submission" date="2010-09" db="EMBL/GenBank/DDBJ databases">
        <authorList>
            <person name="Daugherty S.C."/>
            <person name="Kilian M."/>
            <person name="Tettelin H."/>
        </authorList>
    </citation>
    <scope>NUCLEOTIDE SEQUENCE [LARGE SCALE GENOMIC DNA]</scope>
    <source>
        <strain evidence="2">SK1302</strain>
    </source>
</reference>